<evidence type="ECO:0000313" key="2">
    <source>
        <dbReference type="EMBL" id="KAH7155495.1"/>
    </source>
</evidence>
<sequence length="282" mass="30726">MGSAMNRQLPLLALALEPTCRCRPEDLCCSLHLDSALSCQHKPTLYLTADLSSHACGCTKHVPYAGHGHLMFRILCSACCDKNIPVERTRAPTTFGRSMPYGGLPTGDDSPPSSHTTYPTPFIWNGVPMYSRRFIDDVGVIRIVAQSIWCMHVSIIGVVLESWAWGFPQPHETHYSGICYPTLGCETLNAVTCRSAASRDQRVGEGEQADRRKASPCLRNSHPGLTYTALVLAVPRIREHDGLEQGHFGAKPELGHGLVTAKRCNSADGEVDDGLQTDGLTV</sequence>
<gene>
    <name evidence="2" type="ORF">B0J13DRAFT_227365</name>
</gene>
<feature type="compositionally biased region" description="Basic and acidic residues" evidence="1">
    <location>
        <begin position="197"/>
        <end position="213"/>
    </location>
</feature>
<dbReference type="EMBL" id="JAGMUU010000004">
    <property type="protein sequence ID" value="KAH7155495.1"/>
    <property type="molecule type" value="Genomic_DNA"/>
</dbReference>
<protein>
    <submittedName>
        <fullName evidence="2">Uncharacterized protein</fullName>
    </submittedName>
</protein>
<proteinExistence type="predicted"/>
<evidence type="ECO:0000256" key="1">
    <source>
        <dbReference type="SAM" id="MobiDB-lite"/>
    </source>
</evidence>
<dbReference type="AlphaFoldDB" id="A0A9P9F897"/>
<comment type="caution">
    <text evidence="2">The sequence shown here is derived from an EMBL/GenBank/DDBJ whole genome shotgun (WGS) entry which is preliminary data.</text>
</comment>
<dbReference type="Proteomes" id="UP000717696">
    <property type="component" value="Unassembled WGS sequence"/>
</dbReference>
<reference evidence="2" key="1">
    <citation type="journal article" date="2021" name="Nat. Commun.">
        <title>Genetic determinants of endophytism in the Arabidopsis root mycobiome.</title>
        <authorList>
            <person name="Mesny F."/>
            <person name="Miyauchi S."/>
            <person name="Thiergart T."/>
            <person name="Pickel B."/>
            <person name="Atanasova L."/>
            <person name="Karlsson M."/>
            <person name="Huettel B."/>
            <person name="Barry K.W."/>
            <person name="Haridas S."/>
            <person name="Chen C."/>
            <person name="Bauer D."/>
            <person name="Andreopoulos W."/>
            <person name="Pangilinan J."/>
            <person name="LaButti K."/>
            <person name="Riley R."/>
            <person name="Lipzen A."/>
            <person name="Clum A."/>
            <person name="Drula E."/>
            <person name="Henrissat B."/>
            <person name="Kohler A."/>
            <person name="Grigoriev I.V."/>
            <person name="Martin F.M."/>
            <person name="Hacquard S."/>
        </authorList>
    </citation>
    <scope>NUCLEOTIDE SEQUENCE</scope>
    <source>
        <strain evidence="2">MPI-CAGE-AT-0021</strain>
    </source>
</reference>
<evidence type="ECO:0000313" key="3">
    <source>
        <dbReference type="Proteomes" id="UP000717696"/>
    </source>
</evidence>
<feature type="region of interest" description="Disordered" evidence="1">
    <location>
        <begin position="197"/>
        <end position="217"/>
    </location>
</feature>
<name>A0A9P9F897_9HYPO</name>
<accession>A0A9P9F897</accession>
<organism evidence="2 3">
    <name type="scientific">Dactylonectria estremocensis</name>
    <dbReference type="NCBI Taxonomy" id="1079267"/>
    <lineage>
        <taxon>Eukaryota</taxon>
        <taxon>Fungi</taxon>
        <taxon>Dikarya</taxon>
        <taxon>Ascomycota</taxon>
        <taxon>Pezizomycotina</taxon>
        <taxon>Sordariomycetes</taxon>
        <taxon>Hypocreomycetidae</taxon>
        <taxon>Hypocreales</taxon>
        <taxon>Nectriaceae</taxon>
        <taxon>Dactylonectria</taxon>
    </lineage>
</organism>
<keyword evidence="3" id="KW-1185">Reference proteome</keyword>